<evidence type="ECO:0000256" key="4">
    <source>
        <dbReference type="ARBA" id="ARBA00023136"/>
    </source>
</evidence>
<keyword evidence="2" id="KW-0812">Transmembrane</keyword>
<evidence type="ECO:0000259" key="5">
    <source>
        <dbReference type="Pfam" id="PF04357"/>
    </source>
</evidence>
<gene>
    <name evidence="6" type="ORF">HKX39_02010</name>
</gene>
<dbReference type="PANTHER" id="PTHR36985:SF1">
    <property type="entry name" value="TRANSLOCATION AND ASSEMBLY MODULE SUBUNIT TAMB"/>
    <property type="match status" value="1"/>
</dbReference>
<organism evidence="6 7">
    <name type="scientific">Pelistega suis</name>
    <dbReference type="NCBI Taxonomy" id="1631957"/>
    <lineage>
        <taxon>Bacteria</taxon>
        <taxon>Pseudomonadati</taxon>
        <taxon>Pseudomonadota</taxon>
        <taxon>Betaproteobacteria</taxon>
        <taxon>Burkholderiales</taxon>
        <taxon>Alcaligenaceae</taxon>
        <taxon>Pelistega</taxon>
    </lineage>
</organism>
<keyword evidence="4" id="KW-0472">Membrane</keyword>
<dbReference type="GO" id="GO:0005886">
    <property type="term" value="C:plasma membrane"/>
    <property type="evidence" value="ECO:0007669"/>
    <property type="project" value="InterPro"/>
</dbReference>
<accession>A0A849P4K1</accession>
<evidence type="ECO:0000256" key="2">
    <source>
        <dbReference type="ARBA" id="ARBA00022692"/>
    </source>
</evidence>
<reference evidence="6 7" key="1">
    <citation type="submission" date="2020-05" db="EMBL/GenBank/DDBJ databases">
        <authorList>
            <person name="Niu N."/>
        </authorList>
    </citation>
    <scope>NUCLEOTIDE SEQUENCE [LARGE SCALE GENOMIC DNA]</scope>
    <source>
        <strain evidence="6 7">3340-03</strain>
    </source>
</reference>
<dbReference type="Proteomes" id="UP000537862">
    <property type="component" value="Unassembled WGS sequence"/>
</dbReference>
<dbReference type="InterPro" id="IPR007452">
    <property type="entry name" value="TamB_C"/>
</dbReference>
<evidence type="ECO:0000313" key="6">
    <source>
        <dbReference type="EMBL" id="NOL50953.1"/>
    </source>
</evidence>
<dbReference type="EMBL" id="JABGBN010000001">
    <property type="protein sequence ID" value="NOL50953.1"/>
    <property type="molecule type" value="Genomic_DNA"/>
</dbReference>
<feature type="domain" description="Translocation and assembly module TamB C-terminal" evidence="5">
    <location>
        <begin position="1203"/>
        <end position="1550"/>
    </location>
</feature>
<evidence type="ECO:0000256" key="3">
    <source>
        <dbReference type="ARBA" id="ARBA00022989"/>
    </source>
</evidence>
<dbReference type="RefSeq" id="WP_171679633.1">
    <property type="nucleotide sequence ID" value="NZ_JABGBN010000001.1"/>
</dbReference>
<comment type="caution">
    <text evidence="6">The sequence shown here is derived from an EMBL/GenBank/DDBJ whole genome shotgun (WGS) entry which is preliminary data.</text>
</comment>
<keyword evidence="7" id="KW-1185">Reference proteome</keyword>
<evidence type="ECO:0000313" key="7">
    <source>
        <dbReference type="Proteomes" id="UP000537862"/>
    </source>
</evidence>
<evidence type="ECO:0000256" key="1">
    <source>
        <dbReference type="ARBA" id="ARBA00004167"/>
    </source>
</evidence>
<dbReference type="PANTHER" id="PTHR36985">
    <property type="entry name" value="TRANSLOCATION AND ASSEMBLY MODULE SUBUNIT TAMB"/>
    <property type="match status" value="1"/>
</dbReference>
<dbReference type="Pfam" id="PF04357">
    <property type="entry name" value="TamB"/>
    <property type="match status" value="1"/>
</dbReference>
<dbReference type="GO" id="GO:0009306">
    <property type="term" value="P:protein secretion"/>
    <property type="evidence" value="ECO:0007669"/>
    <property type="project" value="InterPro"/>
</dbReference>
<proteinExistence type="predicted"/>
<sequence length="1552" mass="169102">MTKFMRFSTILGKALLWILLCLVLLLVFVFSTNWGTRLLLTQILPVVGVKAEHVQGSLMSGLQAEHLSVKTASAEVAVKDLTLDIAWRRLFDKTVDVQQLSVGELQVKLLPVEQSATVKSETPFSLPELPVDILLDSVKLGKFTLTQADGSEMPIGLGNIELSGIQWTADQATIDLNGLELVHDFSTTQLNGSLKLGELRNADFPIELVLHTRNATNNALSPLCVSPAVKEALKKDSQAEVACHLDLDIRANGNLRALDVSITGKGDDIRTDGIAKVNLFAPIPLESLQSTLHIENGLNIKADVRSVMVDDKNQKLNTTIQMQQLDLSGFLPKSHIDGSLQLEAQASGLEQWQYADIRLDIAKSSRWNGEVVQGKAKLVADVNDVFTPRALDDESTEQLKGWVLEALKLTATDVEFQVGANTIKMQGTLGQPEDKLNLDVRLPQMSKLYPAIGESAQLKGDIKGSLAKHQLNLSATYKPAEGEGVGVSTIHLNLRVDSQLKNILQALQWRANVQSLDVKHSGYHLRNQEELSVLVDTVAPLTWEVGQSSLLLSLPNGQETRILHQHSQQKNNDIMSEGHVENLALEKSRYNANWRFTKNPQMTAEIKLTRQGEEMLGVQTNPLANVRNLLLTLTPHEQNDIYKLLLVGDGESTTLNADAVLNLQAPLVLDNAVLDIALSDGTVLKGHSKIGKDETSKNHIIDVDLTTKKLALHKWTLGMIPTTILNGDIKAKINLSETKQLLDAGIQANFSDDSVWNKQKFAGKVDVVLVQSATLNIPQGLPFYMLDRANIDLTIGKNRIFTQGAFGKEGDNLILDIQAPNFAEIYPTLTGGAIARGKLSGGLEKHLVDLEASYATKGALTDKNPELMRAKILANGAWGKQNNQQEGWSGSIQTLSAKYQDYSVDQSQPLTLQVIPVGEGGLPEWNAGASTLNVTLLGKHKVHIQQQGASGKNGQWSTKGAIHGFVVNRALLDELDKLIGQSSQETRRGGVVVRDQNRTAVADLVFDIDWDIGFDKALKGSANIVRKSGDFTVPLAKPFTLGLQNLALHAVFEPKGGDASQLNAQLLFDTQNKGNAKLTLTSAFKGLVPNLNGGTQLKAVGGIKDIAWASIFTDDLLTLGGAVNFDVDLKSTSNGQWQSSGFVNGQELRIVEVENGVRLLNGTLKASFNDNRVRIDTLYFPSVIRVVPSEWRTRQWIEENPPAQKGSLRVDGEWDLNQSRGFVKTTLDHYPIVQRADRFAMMSGDINITAALPKIDLQGKLTANAGWASIDIKDTIPSVDGDVIVLKPGQTTIETPKSNSSSDLNMNLTVDLGPRFYLVGMGLNSGLVGAINLVQEQGRLTAEGQFKTRGGAIEAYGQRLQIAKGEISFGGNITNPTLDIEAVRRGTEVEAGLRVIGTAKKPKITLVSYPEVSEVEKLSWLIMGRGPDSSGADLALLFSVGSSLIGGEEPFYRRIGIDEIGVRSGTVGDTDNILPERTVADSTAYRGYEEGNQLFYATKKFGEKWRVSVEQALAGSGTVVRGSYKLMRYITTDLKVGTVNGIELLYKRVFKD</sequence>
<comment type="subcellular location">
    <subcellularLocation>
        <location evidence="1">Membrane</location>
        <topology evidence="1">Single-pass membrane protein</topology>
    </subcellularLocation>
</comment>
<name>A0A849P4K1_9BURK</name>
<protein>
    <recommendedName>
        <fullName evidence="5">Translocation and assembly module TamB C-terminal domain-containing protein</fullName>
    </recommendedName>
</protein>
<keyword evidence="3" id="KW-1133">Transmembrane helix</keyword>